<proteinExistence type="predicted"/>
<evidence type="ECO:0000313" key="1">
    <source>
        <dbReference type="EMBL" id="HIS70448.1"/>
    </source>
</evidence>
<accession>A0A9D1JW02</accession>
<sequence>MSSLSYSEGYAADLTAEHDRKNQQAIEEARQSGRINDEAAAYLSELYSDSMRWFREVFYFLGKCFGAPKAPVMRYDYATDSAIDEPIKVSDINPLSPYIVHHRLDADPMRNQFFTSGAGHKIDLAVSSIVTVIVGAQKSIDRALDKVTGKYYAAYVDEVANTVYRVISSHEREASARAVADKIRAKLNEKYISTPSETVLSIIGSGHEKIAVELVRALDKVPRPRMRLQDVWRVKCLFDLIPQARTFIERVCDMMPDRILSVRDNFYDMKNPRNYRDAKLIIDIGTNGRIVPMEIICQVRTFFEFERKTHGHYEISRKSENTKTRKNAVTSANIERKLADFMECGVKEYNLMICQCLEDLFDRVGWNILYSQGTDVSMFDGFPKPCKLYYPSRILDIIVDKLDNAIENEVFCIKNAPAKLTQAQESEIFHFMARFILVSAMPYFQHDWTVPSDTMAGKLFNFVMTEVQRYYKKSSK</sequence>
<gene>
    <name evidence="1" type="ORF">IAD02_00455</name>
</gene>
<name>A0A9D1JW02_9PROT</name>
<dbReference type="EMBL" id="DVJI01000003">
    <property type="protein sequence ID" value="HIS70448.1"/>
    <property type="molecule type" value="Genomic_DNA"/>
</dbReference>
<reference evidence="1" key="2">
    <citation type="journal article" date="2021" name="PeerJ">
        <title>Extensive microbial diversity within the chicken gut microbiome revealed by metagenomics and culture.</title>
        <authorList>
            <person name="Gilroy R."/>
            <person name="Ravi A."/>
            <person name="Getino M."/>
            <person name="Pursley I."/>
            <person name="Horton D.L."/>
            <person name="Alikhan N.F."/>
            <person name="Baker D."/>
            <person name="Gharbi K."/>
            <person name="Hall N."/>
            <person name="Watson M."/>
            <person name="Adriaenssens E.M."/>
            <person name="Foster-Nyarko E."/>
            <person name="Jarju S."/>
            <person name="Secka A."/>
            <person name="Antonio M."/>
            <person name="Oren A."/>
            <person name="Chaudhuri R.R."/>
            <person name="La Ragione R."/>
            <person name="Hildebrand F."/>
            <person name="Pallen M.J."/>
        </authorList>
    </citation>
    <scope>NUCLEOTIDE SEQUENCE</scope>
    <source>
        <strain evidence="1">ChiGjej3B3-5194</strain>
    </source>
</reference>
<organism evidence="1 2">
    <name type="scientific">Candidatus Enterousia intestinigallinarum</name>
    <dbReference type="NCBI Taxonomy" id="2840790"/>
    <lineage>
        <taxon>Bacteria</taxon>
        <taxon>Pseudomonadati</taxon>
        <taxon>Pseudomonadota</taxon>
        <taxon>Alphaproteobacteria</taxon>
        <taxon>Candidatus Enterousia</taxon>
    </lineage>
</organism>
<dbReference type="Proteomes" id="UP000886742">
    <property type="component" value="Unassembled WGS sequence"/>
</dbReference>
<dbReference type="AlphaFoldDB" id="A0A9D1JW02"/>
<evidence type="ECO:0000313" key="2">
    <source>
        <dbReference type="Proteomes" id="UP000886742"/>
    </source>
</evidence>
<protein>
    <submittedName>
        <fullName evidence="1">Uncharacterized protein</fullName>
    </submittedName>
</protein>
<comment type="caution">
    <text evidence="1">The sequence shown here is derived from an EMBL/GenBank/DDBJ whole genome shotgun (WGS) entry which is preliminary data.</text>
</comment>
<reference evidence="1" key="1">
    <citation type="submission" date="2020-10" db="EMBL/GenBank/DDBJ databases">
        <authorList>
            <person name="Gilroy R."/>
        </authorList>
    </citation>
    <scope>NUCLEOTIDE SEQUENCE</scope>
    <source>
        <strain evidence="1">ChiGjej3B3-5194</strain>
    </source>
</reference>